<keyword evidence="2" id="KW-1133">Transmembrane helix</keyword>
<dbReference type="Gene3D" id="2.80.10.50">
    <property type="match status" value="1"/>
</dbReference>
<dbReference type="EMBL" id="KN832980">
    <property type="protein sequence ID" value="KIM86890.1"/>
    <property type="molecule type" value="Genomic_DNA"/>
</dbReference>
<feature type="region of interest" description="Disordered" evidence="1">
    <location>
        <begin position="249"/>
        <end position="277"/>
    </location>
</feature>
<feature type="compositionally biased region" description="Gly residues" evidence="1">
    <location>
        <begin position="249"/>
        <end position="269"/>
    </location>
</feature>
<evidence type="ECO:0000313" key="3">
    <source>
        <dbReference type="EMBL" id="KIM86890.1"/>
    </source>
</evidence>
<protein>
    <submittedName>
        <fullName evidence="3">Uncharacterized protein</fullName>
    </submittedName>
</protein>
<evidence type="ECO:0000313" key="4">
    <source>
        <dbReference type="Proteomes" id="UP000054166"/>
    </source>
</evidence>
<proteinExistence type="predicted"/>
<accession>A0A0C3FS55</accession>
<keyword evidence="2" id="KW-0812">Transmembrane</keyword>
<dbReference type="SUPFAM" id="SSF50370">
    <property type="entry name" value="Ricin B-like lectins"/>
    <property type="match status" value="1"/>
</dbReference>
<reference evidence="3 4" key="1">
    <citation type="submission" date="2014-04" db="EMBL/GenBank/DDBJ databases">
        <authorList>
            <consortium name="DOE Joint Genome Institute"/>
            <person name="Kuo A."/>
            <person name="Tarkka M."/>
            <person name="Buscot F."/>
            <person name="Kohler A."/>
            <person name="Nagy L.G."/>
            <person name="Floudas D."/>
            <person name="Copeland A."/>
            <person name="Barry K.W."/>
            <person name="Cichocki N."/>
            <person name="Veneault-Fourrey C."/>
            <person name="LaButti K."/>
            <person name="Lindquist E.A."/>
            <person name="Lipzen A."/>
            <person name="Lundell T."/>
            <person name="Morin E."/>
            <person name="Murat C."/>
            <person name="Sun H."/>
            <person name="Tunlid A."/>
            <person name="Henrissat B."/>
            <person name="Grigoriev I.V."/>
            <person name="Hibbett D.S."/>
            <person name="Martin F."/>
            <person name="Nordberg H.P."/>
            <person name="Cantor M.N."/>
            <person name="Hua S.X."/>
        </authorList>
    </citation>
    <scope>NUCLEOTIDE SEQUENCE [LARGE SCALE GENOMIC DNA]</scope>
    <source>
        <strain evidence="3 4">F 1598</strain>
    </source>
</reference>
<sequence length="277" mass="28868">MLTAYISLNQTFATAKLMSTTSTVLPAPTPAPSVSNGIYYIFCTDLNVYLEFTSSAKGANLTTWAFGNGGQSQQWQVALSTDPSGYPFYTFKNVLYESYVVFIPTAQGFMTASYTPSNLYISQSGVSQSGKGYLVSPNPNFSPCITPVDGSNVDNNTVGTWPSCYTWGFASLNFSTSVTPSPSATPWSSTSSTPANNSTLHSVPLGTILAAVLGSVFVIGLIVYLIFFPPKYITVNIVNHNENGDVTAGGGGNGGGGNGGNGGNGGRGGDITLNDLS</sequence>
<keyword evidence="2" id="KW-0472">Membrane</keyword>
<organism evidence="3 4">
    <name type="scientific">Piloderma croceum (strain F 1598)</name>
    <dbReference type="NCBI Taxonomy" id="765440"/>
    <lineage>
        <taxon>Eukaryota</taxon>
        <taxon>Fungi</taxon>
        <taxon>Dikarya</taxon>
        <taxon>Basidiomycota</taxon>
        <taxon>Agaricomycotina</taxon>
        <taxon>Agaricomycetes</taxon>
        <taxon>Agaricomycetidae</taxon>
        <taxon>Atheliales</taxon>
        <taxon>Atheliaceae</taxon>
        <taxon>Piloderma</taxon>
    </lineage>
</organism>
<dbReference type="AlphaFoldDB" id="A0A0C3FS55"/>
<evidence type="ECO:0000256" key="1">
    <source>
        <dbReference type="SAM" id="MobiDB-lite"/>
    </source>
</evidence>
<dbReference type="Proteomes" id="UP000054166">
    <property type="component" value="Unassembled WGS sequence"/>
</dbReference>
<reference evidence="4" key="2">
    <citation type="submission" date="2015-01" db="EMBL/GenBank/DDBJ databases">
        <title>Evolutionary Origins and Diversification of the Mycorrhizal Mutualists.</title>
        <authorList>
            <consortium name="DOE Joint Genome Institute"/>
            <consortium name="Mycorrhizal Genomics Consortium"/>
            <person name="Kohler A."/>
            <person name="Kuo A."/>
            <person name="Nagy L.G."/>
            <person name="Floudas D."/>
            <person name="Copeland A."/>
            <person name="Barry K.W."/>
            <person name="Cichocki N."/>
            <person name="Veneault-Fourrey C."/>
            <person name="LaButti K."/>
            <person name="Lindquist E.A."/>
            <person name="Lipzen A."/>
            <person name="Lundell T."/>
            <person name="Morin E."/>
            <person name="Murat C."/>
            <person name="Riley R."/>
            <person name="Ohm R."/>
            <person name="Sun H."/>
            <person name="Tunlid A."/>
            <person name="Henrissat B."/>
            <person name="Grigoriev I.V."/>
            <person name="Hibbett D.S."/>
            <person name="Martin F."/>
        </authorList>
    </citation>
    <scope>NUCLEOTIDE SEQUENCE [LARGE SCALE GENOMIC DNA]</scope>
    <source>
        <strain evidence="4">F 1598</strain>
    </source>
</reference>
<dbReference type="InterPro" id="IPR035992">
    <property type="entry name" value="Ricin_B-like_lectins"/>
</dbReference>
<dbReference type="InParanoid" id="A0A0C3FS55"/>
<name>A0A0C3FS55_PILCF</name>
<evidence type="ECO:0000256" key="2">
    <source>
        <dbReference type="SAM" id="Phobius"/>
    </source>
</evidence>
<gene>
    <name evidence="3" type="ORF">PILCRDRAFT_815324</name>
</gene>
<dbReference type="HOGENOM" id="CLU_1005137_0_0_1"/>
<feature type="transmembrane region" description="Helical" evidence="2">
    <location>
        <begin position="205"/>
        <end position="227"/>
    </location>
</feature>
<keyword evidence="4" id="KW-1185">Reference proteome</keyword>
<dbReference type="CDD" id="cd00161">
    <property type="entry name" value="beta-trefoil_Ricin-like"/>
    <property type="match status" value="1"/>
</dbReference>